<dbReference type="Proteomes" id="UP000217221">
    <property type="component" value="Chromosome"/>
</dbReference>
<sequence length="75" mass="7954">MFLDSRIIKIASYALVVVGVILGALSFVRSGSLLIALGTLGIAFPARHVRTIEFYFPVAIAVGLFVLAISLPHGL</sequence>
<keyword evidence="1" id="KW-0812">Transmembrane</keyword>
<keyword evidence="1" id="KW-0472">Membrane</keyword>
<dbReference type="KEGG" id="plim:PHILAsVB114_01525"/>
<evidence type="ECO:0000256" key="1">
    <source>
        <dbReference type="SAM" id="Phobius"/>
    </source>
</evidence>
<reference evidence="2 3" key="1">
    <citation type="submission" date="2016-07" db="EMBL/GenBank/DDBJ databases">
        <title>High microdiversification within the ubiquitous acI lineage of Actinobacteria.</title>
        <authorList>
            <person name="Neuenschwander S.M."/>
            <person name="Salcher M."/>
            <person name="Ghai R."/>
            <person name="Pernthaler J."/>
        </authorList>
    </citation>
    <scope>NUCLEOTIDE SEQUENCE [LARGE SCALE GENOMIC DNA]</scope>
    <source>
        <strain evidence="2">MMS-VB-114</strain>
    </source>
</reference>
<dbReference type="EMBL" id="CP016782">
    <property type="protein sequence ID" value="ASY27360.1"/>
    <property type="molecule type" value="Genomic_DNA"/>
</dbReference>
<proteinExistence type="predicted"/>
<protein>
    <submittedName>
        <fullName evidence="2">Uncharacterized protein</fullName>
    </submittedName>
</protein>
<name>A0A249LE17_9ACTN</name>
<evidence type="ECO:0000313" key="2">
    <source>
        <dbReference type="EMBL" id="ASY27360.1"/>
    </source>
</evidence>
<accession>A0A249LE17</accession>
<organism evidence="2 3">
    <name type="scientific">Candidatus Planktophila limnetica</name>
    <dbReference type="NCBI Taxonomy" id="573600"/>
    <lineage>
        <taxon>Bacteria</taxon>
        <taxon>Bacillati</taxon>
        <taxon>Actinomycetota</taxon>
        <taxon>Actinomycetes</taxon>
        <taxon>Candidatus Nanopelagicales</taxon>
        <taxon>Candidatus Nanopelagicaceae</taxon>
        <taxon>Candidatus Planktophila</taxon>
    </lineage>
</organism>
<keyword evidence="3" id="KW-1185">Reference proteome</keyword>
<keyword evidence="1" id="KW-1133">Transmembrane helix</keyword>
<evidence type="ECO:0000313" key="3">
    <source>
        <dbReference type="Proteomes" id="UP000217221"/>
    </source>
</evidence>
<feature type="transmembrane region" description="Helical" evidence="1">
    <location>
        <begin position="12"/>
        <end position="42"/>
    </location>
</feature>
<feature type="transmembrane region" description="Helical" evidence="1">
    <location>
        <begin position="54"/>
        <end position="71"/>
    </location>
</feature>
<gene>
    <name evidence="2" type="ORF">PHILAsVB114_01525</name>
</gene>
<dbReference type="AlphaFoldDB" id="A0A249LE17"/>